<protein>
    <submittedName>
        <fullName evidence="2">Periplasmic heavy metal sensor</fullName>
    </submittedName>
</protein>
<evidence type="ECO:0000256" key="1">
    <source>
        <dbReference type="SAM" id="Coils"/>
    </source>
</evidence>
<evidence type="ECO:0000313" key="2">
    <source>
        <dbReference type="EMBL" id="MBI5251989.1"/>
    </source>
</evidence>
<accession>A0A9D6V5Q0</accession>
<dbReference type="EMBL" id="JACRDE010000549">
    <property type="protein sequence ID" value="MBI5251989.1"/>
    <property type="molecule type" value="Genomic_DNA"/>
</dbReference>
<name>A0A9D6V5Q0_9BACT</name>
<gene>
    <name evidence="2" type="ORF">HY912_21050</name>
</gene>
<reference evidence="2" key="1">
    <citation type="submission" date="2020-07" db="EMBL/GenBank/DDBJ databases">
        <title>Huge and variable diversity of episymbiotic CPR bacteria and DPANN archaea in groundwater ecosystems.</title>
        <authorList>
            <person name="He C.Y."/>
            <person name="Keren R."/>
            <person name="Whittaker M."/>
            <person name="Farag I.F."/>
            <person name="Doudna J."/>
            <person name="Cate J.H.D."/>
            <person name="Banfield J.F."/>
        </authorList>
    </citation>
    <scope>NUCLEOTIDE SEQUENCE</scope>
    <source>
        <strain evidence="2">NC_groundwater_1664_Pr3_B-0.1um_52_9</strain>
    </source>
</reference>
<comment type="caution">
    <text evidence="2">The sequence shown here is derived from an EMBL/GenBank/DDBJ whole genome shotgun (WGS) entry which is preliminary data.</text>
</comment>
<dbReference type="Gene3D" id="1.20.120.1490">
    <property type="match status" value="1"/>
</dbReference>
<dbReference type="Pfam" id="PF13801">
    <property type="entry name" value="Metal_resist"/>
    <property type="match status" value="1"/>
</dbReference>
<proteinExistence type="predicted"/>
<dbReference type="AlphaFoldDB" id="A0A9D6V5Q0"/>
<dbReference type="Proteomes" id="UP000807825">
    <property type="component" value="Unassembled WGS sequence"/>
</dbReference>
<organism evidence="2 3">
    <name type="scientific">Desulfomonile tiedjei</name>
    <dbReference type="NCBI Taxonomy" id="2358"/>
    <lineage>
        <taxon>Bacteria</taxon>
        <taxon>Pseudomonadati</taxon>
        <taxon>Thermodesulfobacteriota</taxon>
        <taxon>Desulfomonilia</taxon>
        <taxon>Desulfomonilales</taxon>
        <taxon>Desulfomonilaceae</taxon>
        <taxon>Desulfomonile</taxon>
    </lineage>
</organism>
<keyword evidence="1" id="KW-0175">Coiled coil</keyword>
<sequence>MNRSALLYVLIFSLMLNAAVLGSAAVVWWKRPAEASESSLSSKSVQQFIKEELKLEAAKADELRTKVKSEREEIDKLRSKILSLRSELMESITAENIEPSEVESKLSQMDQLQFQVRRAGVGILSQVAQSLGPEDRKKFRAYLKERMIGCGPMGGKSPFGEITDRR</sequence>
<dbReference type="InterPro" id="IPR025961">
    <property type="entry name" value="Metal_resist"/>
</dbReference>
<evidence type="ECO:0000313" key="3">
    <source>
        <dbReference type="Proteomes" id="UP000807825"/>
    </source>
</evidence>
<feature type="coiled-coil region" evidence="1">
    <location>
        <begin position="50"/>
        <end position="87"/>
    </location>
</feature>